<dbReference type="InterPro" id="IPR025898">
    <property type="entry name" value="Tc3_transposase_DNA-bd_dom"/>
</dbReference>
<dbReference type="Proteomes" id="UP000736787">
    <property type="component" value="Unassembled WGS sequence"/>
</dbReference>
<comment type="caution">
    <text evidence="1">The sequence shown here is derived from an EMBL/GenBank/DDBJ whole genome shotgun (WGS) entry which is preliminary data.</text>
</comment>
<reference evidence="1" key="1">
    <citation type="submission" date="2018-10" db="EMBL/GenBank/DDBJ databases">
        <title>Effector identification in a new, highly contiguous assembly of the strawberry crown rot pathogen Phytophthora cactorum.</title>
        <authorList>
            <person name="Armitage A.D."/>
            <person name="Nellist C.F."/>
            <person name="Bates H."/>
            <person name="Vickerstaff R.J."/>
            <person name="Harrison R.J."/>
        </authorList>
    </citation>
    <scope>NUCLEOTIDE SEQUENCE</scope>
    <source>
        <strain evidence="1">4040</strain>
    </source>
</reference>
<organism evidence="1 2">
    <name type="scientific">Phytophthora cactorum</name>
    <dbReference type="NCBI Taxonomy" id="29920"/>
    <lineage>
        <taxon>Eukaryota</taxon>
        <taxon>Sar</taxon>
        <taxon>Stramenopiles</taxon>
        <taxon>Oomycota</taxon>
        <taxon>Peronosporomycetes</taxon>
        <taxon>Peronosporales</taxon>
        <taxon>Peronosporaceae</taxon>
        <taxon>Phytophthora</taxon>
    </lineage>
</organism>
<dbReference type="AlphaFoldDB" id="A0A8T1B3W7"/>
<protein>
    <submittedName>
        <fullName evidence="1">Uncharacterized protein</fullName>
    </submittedName>
</protein>
<sequence length="263" mass="29919">MPRGKGFSEIEQGQMPGLRDSGLSYDAITERLKRSKTGIYQFLKNPEAYNTKKRSGRPSKLTEKDSRRLLRAAHTGKYSSTQLVVSLELPIKARRVRGILHNTPTLKNKKRKKAPALKPHHKIERVKWAFPRACWTDTWKAVVFSDEKKFNLDGPDGFQYYWHDLRAEEQVYSKRHSGGGSVMVWGAFSSRGKSKLAVLSGTQNSVKYVQTVETYLLPFITESTLVLAFFSRITAPFTCLTSPRPGLTSKNSLFYRGQRCPQT</sequence>
<name>A0A8T1B3W7_9STRA</name>
<dbReference type="Gene3D" id="1.10.10.60">
    <property type="entry name" value="Homeodomain-like"/>
    <property type="match status" value="1"/>
</dbReference>
<dbReference type="InterPro" id="IPR036397">
    <property type="entry name" value="RNaseH_sf"/>
</dbReference>
<dbReference type="Pfam" id="PF11427">
    <property type="entry name" value="HTH_Tnp_Tc3_1"/>
    <property type="match status" value="1"/>
</dbReference>
<dbReference type="GO" id="GO:0003677">
    <property type="term" value="F:DNA binding"/>
    <property type="evidence" value="ECO:0007669"/>
    <property type="project" value="InterPro"/>
</dbReference>
<evidence type="ECO:0000313" key="2">
    <source>
        <dbReference type="Proteomes" id="UP000736787"/>
    </source>
</evidence>
<dbReference type="InterPro" id="IPR052338">
    <property type="entry name" value="Transposase_5"/>
</dbReference>
<dbReference type="VEuPathDB" id="FungiDB:PC110_g16149"/>
<accession>A0A8T1B3W7</accession>
<dbReference type="PANTHER" id="PTHR23022">
    <property type="entry name" value="TRANSPOSABLE ELEMENT-RELATED"/>
    <property type="match status" value="1"/>
</dbReference>
<dbReference type="Gene3D" id="3.30.420.10">
    <property type="entry name" value="Ribonuclease H-like superfamily/Ribonuclease H"/>
    <property type="match status" value="1"/>
</dbReference>
<evidence type="ECO:0000313" key="1">
    <source>
        <dbReference type="EMBL" id="KAG2894835.1"/>
    </source>
</evidence>
<dbReference type="PANTHER" id="PTHR23022:SF129">
    <property type="entry name" value="TRANSPOSABLE ELEMENT TC3 TRANSPOSASE"/>
    <property type="match status" value="1"/>
</dbReference>
<gene>
    <name evidence="1" type="ORF">PC117_g23386</name>
</gene>
<dbReference type="EMBL" id="RCMK01001411">
    <property type="protein sequence ID" value="KAG2894835.1"/>
    <property type="molecule type" value="Genomic_DNA"/>
</dbReference>
<proteinExistence type="predicted"/>